<dbReference type="Gene3D" id="1.20.1270.180">
    <property type="match status" value="1"/>
</dbReference>
<feature type="domain" description="Lysozyme inhibitor LprI-like N-terminal" evidence="2">
    <location>
        <begin position="166"/>
        <end position="237"/>
    </location>
</feature>
<evidence type="ECO:0000259" key="2">
    <source>
        <dbReference type="Pfam" id="PF07007"/>
    </source>
</evidence>
<feature type="chain" id="PRO_5045528244" description="Lysozyme inhibitor LprI-like N-terminal domain-containing protein" evidence="1">
    <location>
        <begin position="23"/>
        <end position="244"/>
    </location>
</feature>
<sequence>MIRTGLLVLAAALLGTALPARAEQVLTVEILAVKAAPADTGPAEVNMLLRLTDESGIDVLRPEGDCDSTLPGIGQTTTECYALAIVENSVPIGRYAYHILETRSTDSFLLVTYPSTATGDRGVSLRIDYNGFYNHDPETVLMLSDYDNGTLDPKDPFESLHRLYAGKLKAFAAELAENLPSEVNDAAAKSWRDAFMAAQRKWAQFVESDCVLAARLAGEAQRSRCLADRTMERIDQLDTSFSPD</sequence>
<evidence type="ECO:0000313" key="4">
    <source>
        <dbReference type="Proteomes" id="UP001262410"/>
    </source>
</evidence>
<keyword evidence="4" id="KW-1185">Reference proteome</keyword>
<reference evidence="3 4" key="1">
    <citation type="submission" date="2023-07" db="EMBL/GenBank/DDBJ databases">
        <title>Sorghum-associated microbial communities from plants grown in Nebraska, USA.</title>
        <authorList>
            <person name="Schachtman D."/>
        </authorList>
    </citation>
    <scope>NUCLEOTIDE SEQUENCE [LARGE SCALE GENOMIC DNA]</scope>
    <source>
        <strain evidence="3 4">584</strain>
    </source>
</reference>
<protein>
    <recommendedName>
        <fullName evidence="2">Lysozyme inhibitor LprI-like N-terminal domain-containing protein</fullName>
    </recommendedName>
</protein>
<evidence type="ECO:0000256" key="1">
    <source>
        <dbReference type="SAM" id="SignalP"/>
    </source>
</evidence>
<dbReference type="Pfam" id="PF07007">
    <property type="entry name" value="LprI"/>
    <property type="match status" value="1"/>
</dbReference>
<feature type="signal peptide" evidence="1">
    <location>
        <begin position="1"/>
        <end position="22"/>
    </location>
</feature>
<comment type="caution">
    <text evidence="3">The sequence shown here is derived from an EMBL/GenBank/DDBJ whole genome shotgun (WGS) entry which is preliminary data.</text>
</comment>
<dbReference type="InterPro" id="IPR009739">
    <property type="entry name" value="LprI-like_N"/>
</dbReference>
<accession>A0ABU1JTY8</accession>
<gene>
    <name evidence="3" type="ORF">E9232_004621</name>
</gene>
<proteinExistence type="predicted"/>
<name>A0ABU1JTY8_9PROT</name>
<dbReference type="Proteomes" id="UP001262410">
    <property type="component" value="Unassembled WGS sequence"/>
</dbReference>
<keyword evidence="1" id="KW-0732">Signal</keyword>
<evidence type="ECO:0000313" key="3">
    <source>
        <dbReference type="EMBL" id="MDR6292083.1"/>
    </source>
</evidence>
<dbReference type="EMBL" id="JAVDPW010000008">
    <property type="protein sequence ID" value="MDR6292083.1"/>
    <property type="molecule type" value="Genomic_DNA"/>
</dbReference>
<organism evidence="3 4">
    <name type="scientific">Inquilinus ginsengisoli</name>
    <dbReference type="NCBI Taxonomy" id="363840"/>
    <lineage>
        <taxon>Bacteria</taxon>
        <taxon>Pseudomonadati</taxon>
        <taxon>Pseudomonadota</taxon>
        <taxon>Alphaproteobacteria</taxon>
        <taxon>Rhodospirillales</taxon>
        <taxon>Rhodospirillaceae</taxon>
        <taxon>Inquilinus</taxon>
    </lineage>
</organism>
<dbReference type="RefSeq" id="WP_309797863.1">
    <property type="nucleotide sequence ID" value="NZ_JAVDPW010000008.1"/>
</dbReference>